<protein>
    <submittedName>
        <fullName evidence="2">Uncharacterized protein</fullName>
    </submittedName>
</protein>
<reference evidence="2" key="1">
    <citation type="journal article" date="2020" name="Stud. Mycol.">
        <title>101 Dothideomycetes genomes: a test case for predicting lifestyles and emergence of pathogens.</title>
        <authorList>
            <person name="Haridas S."/>
            <person name="Albert R."/>
            <person name="Binder M."/>
            <person name="Bloem J."/>
            <person name="Labutti K."/>
            <person name="Salamov A."/>
            <person name="Andreopoulos B."/>
            <person name="Baker S."/>
            <person name="Barry K."/>
            <person name="Bills G."/>
            <person name="Bluhm B."/>
            <person name="Cannon C."/>
            <person name="Castanera R."/>
            <person name="Culley D."/>
            <person name="Daum C."/>
            <person name="Ezra D."/>
            <person name="Gonzalez J."/>
            <person name="Henrissat B."/>
            <person name="Kuo A."/>
            <person name="Liang C."/>
            <person name="Lipzen A."/>
            <person name="Lutzoni F."/>
            <person name="Magnuson J."/>
            <person name="Mondo S."/>
            <person name="Nolan M."/>
            <person name="Ohm R."/>
            <person name="Pangilinan J."/>
            <person name="Park H.-J."/>
            <person name="Ramirez L."/>
            <person name="Alfaro M."/>
            <person name="Sun H."/>
            <person name="Tritt A."/>
            <person name="Yoshinaga Y."/>
            <person name="Zwiers L.-H."/>
            <person name="Turgeon B."/>
            <person name="Goodwin S."/>
            <person name="Spatafora J."/>
            <person name="Crous P."/>
            <person name="Grigoriev I."/>
        </authorList>
    </citation>
    <scope>NUCLEOTIDE SEQUENCE</scope>
    <source>
        <strain evidence="2">CBS 627.86</strain>
    </source>
</reference>
<dbReference type="Proteomes" id="UP000799770">
    <property type="component" value="Unassembled WGS sequence"/>
</dbReference>
<dbReference type="AlphaFoldDB" id="A0A6A5ZN34"/>
<organism evidence="2 3">
    <name type="scientific">Lophiotrema nucula</name>
    <dbReference type="NCBI Taxonomy" id="690887"/>
    <lineage>
        <taxon>Eukaryota</taxon>
        <taxon>Fungi</taxon>
        <taxon>Dikarya</taxon>
        <taxon>Ascomycota</taxon>
        <taxon>Pezizomycotina</taxon>
        <taxon>Dothideomycetes</taxon>
        <taxon>Pleosporomycetidae</taxon>
        <taxon>Pleosporales</taxon>
        <taxon>Lophiotremataceae</taxon>
        <taxon>Lophiotrema</taxon>
    </lineage>
</organism>
<name>A0A6A5ZN34_9PLEO</name>
<gene>
    <name evidence="2" type="ORF">BDV96DRAFT_642637</name>
</gene>
<keyword evidence="3" id="KW-1185">Reference proteome</keyword>
<evidence type="ECO:0000313" key="3">
    <source>
        <dbReference type="Proteomes" id="UP000799770"/>
    </source>
</evidence>
<feature type="region of interest" description="Disordered" evidence="1">
    <location>
        <begin position="202"/>
        <end position="226"/>
    </location>
</feature>
<sequence length="226" mass="25495">MSWIGQVPRVQYHPFEDGLVNQINEDPPVQPANTAAGDFVSARRHLNSITYQVKADYSGLPENNSEVLDRVQEVAEALASTSNVRDAAMFPTFRAKFLPAPHGLYTPTDYFAVAFTVVKEAYRIQRYGATSLIFKDTVNVAQPADYDATFRARLGQFNQCVRNFKKTADNVMRMAYHQEYLVTPFNLFLLLSDEVRDFNARQGEGAAQPSNHPHPSHPYFFDPNDG</sequence>
<dbReference type="OrthoDB" id="3812493at2759"/>
<accession>A0A6A5ZN34</accession>
<proteinExistence type="predicted"/>
<evidence type="ECO:0000313" key="2">
    <source>
        <dbReference type="EMBL" id="KAF2119621.1"/>
    </source>
</evidence>
<evidence type="ECO:0000256" key="1">
    <source>
        <dbReference type="SAM" id="MobiDB-lite"/>
    </source>
</evidence>
<dbReference type="EMBL" id="ML977315">
    <property type="protein sequence ID" value="KAF2119621.1"/>
    <property type="molecule type" value="Genomic_DNA"/>
</dbReference>